<feature type="coiled-coil region" evidence="2">
    <location>
        <begin position="230"/>
        <end position="264"/>
    </location>
</feature>
<accession>A0A1L9BB56</accession>
<dbReference type="STRING" id="83449.BON30_18545"/>
<name>A0A1L9BB56_9BACT</name>
<dbReference type="OrthoDB" id="9791261at2"/>
<keyword evidence="2" id="KW-0175">Coiled coil</keyword>
<sequence length="409" mass="44206">MLSPLSLSICLFLQSAPAPHTLTVEESVAIALERSPRLISTRAEAASARARLEGASLLAQENPQLQGAVGPRWRQGGESPGQSLDVSLGVSQRLELLGQRGARQEAAEAQLAASEARLQALRVTVAAEVRGAFARLLAAEQELRLDDEGRLLAEQALRAAEERLTAGAASRIEVNTARVEMGRAAHERVLSVQRRSLALAELRLLLGLEPTDVPRLSEDWKPDEAEPPPLEALMERALAQRAEVKAARAELDAARAEVKLASREALPVPRLGATWSREEGAHIVQGTLGIELPLFNRNQAARGLGTARQLQAQATLEATERMVRSEVALALERYQNARAAMAVYGADVLEALQQNLVLVNEAYRAGKVDFFQLLVIRREALDARRGSIEALAELHIAEAQLQSALGSLP</sequence>
<dbReference type="AlphaFoldDB" id="A0A1L9BB56"/>
<dbReference type="Gene3D" id="1.20.1600.10">
    <property type="entry name" value="Outer membrane efflux proteins (OEP)"/>
    <property type="match status" value="1"/>
</dbReference>
<evidence type="ECO:0000313" key="3">
    <source>
        <dbReference type="EMBL" id="OJH39496.1"/>
    </source>
</evidence>
<reference evidence="4" key="1">
    <citation type="submission" date="2016-11" db="EMBL/GenBank/DDBJ databases">
        <authorList>
            <person name="Shukria A."/>
            <person name="Stevens D.C."/>
        </authorList>
    </citation>
    <scope>NUCLEOTIDE SEQUENCE [LARGE SCALE GENOMIC DNA]</scope>
    <source>
        <strain evidence="4">Cbfe23</strain>
    </source>
</reference>
<dbReference type="EMBL" id="MPIN01000004">
    <property type="protein sequence ID" value="OJH39496.1"/>
    <property type="molecule type" value="Genomic_DNA"/>
</dbReference>
<organism evidence="3 4">
    <name type="scientific">Cystobacter ferrugineus</name>
    <dbReference type="NCBI Taxonomy" id="83449"/>
    <lineage>
        <taxon>Bacteria</taxon>
        <taxon>Pseudomonadati</taxon>
        <taxon>Myxococcota</taxon>
        <taxon>Myxococcia</taxon>
        <taxon>Myxococcales</taxon>
        <taxon>Cystobacterineae</taxon>
        <taxon>Archangiaceae</taxon>
        <taxon>Cystobacter</taxon>
    </lineage>
</organism>
<proteinExistence type="inferred from homology"/>
<dbReference type="Proteomes" id="UP000182229">
    <property type="component" value="Unassembled WGS sequence"/>
</dbReference>
<evidence type="ECO:0000256" key="1">
    <source>
        <dbReference type="ARBA" id="ARBA00007613"/>
    </source>
</evidence>
<reference evidence="3 4" key="2">
    <citation type="submission" date="2016-12" db="EMBL/GenBank/DDBJ databases">
        <title>Draft Genome Sequence of Cystobacter ferrugineus Strain Cbfe23.</title>
        <authorList>
            <person name="Akbar S."/>
            <person name="Dowd S.E."/>
            <person name="Stevens D.C."/>
        </authorList>
    </citation>
    <scope>NUCLEOTIDE SEQUENCE [LARGE SCALE GENOMIC DNA]</scope>
    <source>
        <strain evidence="3 4">Cbfe23</strain>
    </source>
</reference>
<comment type="caution">
    <text evidence="3">The sequence shown here is derived from an EMBL/GenBank/DDBJ whole genome shotgun (WGS) entry which is preliminary data.</text>
</comment>
<dbReference type="Pfam" id="PF02321">
    <property type="entry name" value="OEP"/>
    <property type="match status" value="2"/>
</dbReference>
<dbReference type="RefSeq" id="WP_071899670.1">
    <property type="nucleotide sequence ID" value="NZ_MPIN01000004.1"/>
</dbReference>
<protein>
    <submittedName>
        <fullName evidence="3">Transporter</fullName>
    </submittedName>
</protein>
<dbReference type="SUPFAM" id="SSF56954">
    <property type="entry name" value="Outer membrane efflux proteins (OEP)"/>
    <property type="match status" value="1"/>
</dbReference>
<gene>
    <name evidence="3" type="ORF">BON30_18545</name>
</gene>
<dbReference type="PANTHER" id="PTHR30203">
    <property type="entry name" value="OUTER MEMBRANE CATION EFFLUX PROTEIN"/>
    <property type="match status" value="1"/>
</dbReference>
<dbReference type="PANTHER" id="PTHR30203:SF24">
    <property type="entry name" value="BLR4935 PROTEIN"/>
    <property type="match status" value="1"/>
</dbReference>
<evidence type="ECO:0000256" key="2">
    <source>
        <dbReference type="SAM" id="Coils"/>
    </source>
</evidence>
<comment type="similarity">
    <text evidence="1">Belongs to the outer membrane factor (OMF) (TC 1.B.17) family.</text>
</comment>
<dbReference type="InterPro" id="IPR003423">
    <property type="entry name" value="OMP_efflux"/>
</dbReference>
<dbReference type="GO" id="GO:0015562">
    <property type="term" value="F:efflux transmembrane transporter activity"/>
    <property type="evidence" value="ECO:0007669"/>
    <property type="project" value="InterPro"/>
</dbReference>
<dbReference type="InterPro" id="IPR010131">
    <property type="entry name" value="MdtP/NodT-like"/>
</dbReference>
<evidence type="ECO:0000313" key="4">
    <source>
        <dbReference type="Proteomes" id="UP000182229"/>
    </source>
</evidence>
<keyword evidence="4" id="KW-1185">Reference proteome</keyword>